<dbReference type="Gene3D" id="2.60.40.1220">
    <property type="match status" value="1"/>
</dbReference>
<dbReference type="STRING" id="283909.R7TI94"/>
<gene>
    <name evidence="2" type="ORF">CAPTEDRAFT_200988</name>
</gene>
<dbReference type="EMBL" id="AMQN01029981">
    <property type="status" value="NOT_ANNOTATED_CDS"/>
    <property type="molecule type" value="Genomic_DNA"/>
</dbReference>
<accession>R7TI94</accession>
<reference evidence="4" key="1">
    <citation type="submission" date="2012-12" db="EMBL/GenBank/DDBJ databases">
        <authorList>
            <person name="Hellsten U."/>
            <person name="Grimwood J."/>
            <person name="Chapman J.A."/>
            <person name="Shapiro H."/>
            <person name="Aerts A."/>
            <person name="Otillar R.P."/>
            <person name="Terry A.Y."/>
            <person name="Boore J.L."/>
            <person name="Simakov O."/>
            <person name="Marletaz F."/>
            <person name="Cho S.-J."/>
            <person name="Edsinger-Gonzales E."/>
            <person name="Havlak P."/>
            <person name="Kuo D.-H."/>
            <person name="Larsson T."/>
            <person name="Lv J."/>
            <person name="Arendt D."/>
            <person name="Savage R."/>
            <person name="Osoegawa K."/>
            <person name="de Jong P."/>
            <person name="Lindberg D.R."/>
            <person name="Seaver E.C."/>
            <person name="Weisblat D.A."/>
            <person name="Putnam N.H."/>
            <person name="Grigoriev I.V."/>
            <person name="Rokhsar D.S."/>
        </authorList>
    </citation>
    <scope>NUCLEOTIDE SEQUENCE</scope>
    <source>
        <strain evidence="4">I ESC-2004</strain>
    </source>
</reference>
<dbReference type="NCBIfam" id="TIGR02059">
    <property type="entry name" value="swm_rep_I"/>
    <property type="match status" value="2"/>
</dbReference>
<evidence type="ECO:0000256" key="1">
    <source>
        <dbReference type="ARBA" id="ARBA00022729"/>
    </source>
</evidence>
<reference evidence="3" key="3">
    <citation type="submission" date="2015-06" db="UniProtKB">
        <authorList>
            <consortium name="EnsemblMetazoa"/>
        </authorList>
    </citation>
    <scope>IDENTIFICATION</scope>
</reference>
<evidence type="ECO:0000313" key="4">
    <source>
        <dbReference type="Proteomes" id="UP000014760"/>
    </source>
</evidence>
<dbReference type="Proteomes" id="UP000014760">
    <property type="component" value="Unassembled WGS sequence"/>
</dbReference>
<sequence>MTRANNFVGKSNWTQDDPMDGAIDEVLIVDRNLSASEVSDLFNASDFGTYTSGLTGDTYHAYDFEEGAGSSASDLNGNSQPMTLTGDSIVEVEVGGVARNINSTSISGNQVTLQLASPVSDGESVTLSYSPASGDNNSNAERIEDLRGFDAAGFNHGDVTVFNITDTVSPSLNNAEVNGNTLTLTLDETLNANAIINPTLFTITADGQSKAVSTISIQGQQVILTLDEAVSDGEQVTIDYAPPASSQALDNERLEDQAGNDTAAISSFSVENLTNTEGQPEVVRVFSDDNNQWYQDSNTITVKVQFSERVEVTGQPTLQLETGTLDRLATYSGGSGTDTLSFTYTVTRPDETADLNAISTDALSLDGGTLTDLLGNNAILDLPRAG</sequence>
<protein>
    <submittedName>
        <fullName evidence="2 3">Uncharacterized protein</fullName>
    </submittedName>
</protein>
<evidence type="ECO:0000313" key="2">
    <source>
        <dbReference type="EMBL" id="ELT93202.1"/>
    </source>
</evidence>
<proteinExistence type="predicted"/>
<dbReference type="AlphaFoldDB" id="R7TI94"/>
<dbReference type="InterPro" id="IPR028059">
    <property type="entry name" value="SWM_rpt"/>
</dbReference>
<keyword evidence="1" id="KW-0732">Signal</keyword>
<organism evidence="2">
    <name type="scientific">Capitella teleta</name>
    <name type="common">Polychaete worm</name>
    <dbReference type="NCBI Taxonomy" id="283909"/>
    <lineage>
        <taxon>Eukaryota</taxon>
        <taxon>Metazoa</taxon>
        <taxon>Spiralia</taxon>
        <taxon>Lophotrochozoa</taxon>
        <taxon>Annelida</taxon>
        <taxon>Polychaeta</taxon>
        <taxon>Sedentaria</taxon>
        <taxon>Scolecida</taxon>
        <taxon>Capitellidae</taxon>
        <taxon>Capitella</taxon>
    </lineage>
</organism>
<dbReference type="Gene3D" id="2.60.120.200">
    <property type="match status" value="1"/>
</dbReference>
<evidence type="ECO:0000313" key="3">
    <source>
        <dbReference type="EnsemblMetazoa" id="CapteP200988"/>
    </source>
</evidence>
<reference evidence="2 4" key="2">
    <citation type="journal article" date="2013" name="Nature">
        <title>Insights into bilaterian evolution from three spiralian genomes.</title>
        <authorList>
            <person name="Simakov O."/>
            <person name="Marletaz F."/>
            <person name="Cho S.J."/>
            <person name="Edsinger-Gonzales E."/>
            <person name="Havlak P."/>
            <person name="Hellsten U."/>
            <person name="Kuo D.H."/>
            <person name="Larsson T."/>
            <person name="Lv J."/>
            <person name="Arendt D."/>
            <person name="Savage R."/>
            <person name="Osoegawa K."/>
            <person name="de Jong P."/>
            <person name="Grimwood J."/>
            <person name="Chapman J.A."/>
            <person name="Shapiro H."/>
            <person name="Aerts A."/>
            <person name="Otillar R.P."/>
            <person name="Terry A.Y."/>
            <person name="Boore J.L."/>
            <person name="Grigoriev I.V."/>
            <person name="Lindberg D.R."/>
            <person name="Seaver E.C."/>
            <person name="Weisblat D.A."/>
            <person name="Putnam N.H."/>
            <person name="Rokhsar D.S."/>
        </authorList>
    </citation>
    <scope>NUCLEOTIDE SEQUENCE</scope>
    <source>
        <strain evidence="2 4">I ESC-2004</strain>
    </source>
</reference>
<name>R7TI94_CAPTE</name>
<dbReference type="EnsemblMetazoa" id="CapteT200988">
    <property type="protein sequence ID" value="CapteP200988"/>
    <property type="gene ID" value="CapteG200988"/>
</dbReference>
<dbReference type="HOGENOM" id="CLU_716197_0_0_1"/>
<dbReference type="Pfam" id="PF13753">
    <property type="entry name" value="SWM_repeat"/>
    <property type="match status" value="2"/>
</dbReference>
<dbReference type="EMBL" id="KB309846">
    <property type="protein sequence ID" value="ELT93202.1"/>
    <property type="molecule type" value="Genomic_DNA"/>
</dbReference>
<dbReference type="OrthoDB" id="188207at2759"/>
<dbReference type="InterPro" id="IPR011801">
    <property type="entry name" value="Swm_rep_I_cyn"/>
</dbReference>
<keyword evidence="4" id="KW-1185">Reference proteome</keyword>
<dbReference type="InterPro" id="IPR014755">
    <property type="entry name" value="Cu-Rt/internalin_Ig-like"/>
</dbReference>